<dbReference type="GO" id="GO:0046872">
    <property type="term" value="F:metal ion binding"/>
    <property type="evidence" value="ECO:0007669"/>
    <property type="project" value="UniProtKB-KW"/>
</dbReference>
<dbReference type="SUPFAM" id="SSF48576">
    <property type="entry name" value="Terpenoid synthases"/>
    <property type="match status" value="1"/>
</dbReference>
<dbReference type="InterPro" id="IPR033749">
    <property type="entry name" value="Polyprenyl_synt_CS"/>
</dbReference>
<dbReference type="RefSeq" id="WP_175592977.1">
    <property type="nucleotide sequence ID" value="NZ_JABWGN010000011.1"/>
</dbReference>
<dbReference type="Proteomes" id="UP000586042">
    <property type="component" value="Unassembled WGS sequence"/>
</dbReference>
<organism evidence="7 8">
    <name type="scientific">Nonomuraea montanisoli</name>
    <dbReference type="NCBI Taxonomy" id="2741721"/>
    <lineage>
        <taxon>Bacteria</taxon>
        <taxon>Bacillati</taxon>
        <taxon>Actinomycetota</taxon>
        <taxon>Actinomycetes</taxon>
        <taxon>Streptosporangiales</taxon>
        <taxon>Streptosporangiaceae</taxon>
        <taxon>Nonomuraea</taxon>
    </lineage>
</organism>
<dbReference type="InterPro" id="IPR008949">
    <property type="entry name" value="Isoprenoid_synthase_dom_sf"/>
</dbReference>
<evidence type="ECO:0000256" key="5">
    <source>
        <dbReference type="ARBA" id="ARBA00022842"/>
    </source>
</evidence>
<keyword evidence="3 6" id="KW-0808">Transferase</keyword>
<dbReference type="PANTHER" id="PTHR12001">
    <property type="entry name" value="GERANYLGERANYL PYROPHOSPHATE SYNTHASE"/>
    <property type="match status" value="1"/>
</dbReference>
<dbReference type="AlphaFoldDB" id="A0A7Y6M5R1"/>
<dbReference type="EMBL" id="JABWGN010000011">
    <property type="protein sequence ID" value="NUW35567.1"/>
    <property type="molecule type" value="Genomic_DNA"/>
</dbReference>
<dbReference type="InterPro" id="IPR000092">
    <property type="entry name" value="Polyprenyl_synt"/>
</dbReference>
<evidence type="ECO:0000256" key="3">
    <source>
        <dbReference type="ARBA" id="ARBA00022679"/>
    </source>
</evidence>
<evidence type="ECO:0000313" key="7">
    <source>
        <dbReference type="EMBL" id="NUW35567.1"/>
    </source>
</evidence>
<evidence type="ECO:0000256" key="2">
    <source>
        <dbReference type="ARBA" id="ARBA00006706"/>
    </source>
</evidence>
<keyword evidence="8" id="KW-1185">Reference proteome</keyword>
<accession>A0A7Y6M5R1</accession>
<evidence type="ECO:0000313" key="8">
    <source>
        <dbReference type="Proteomes" id="UP000586042"/>
    </source>
</evidence>
<comment type="caution">
    <text evidence="7">The sequence shown here is derived from an EMBL/GenBank/DDBJ whole genome shotgun (WGS) entry which is preliminary data.</text>
</comment>
<evidence type="ECO:0000256" key="1">
    <source>
        <dbReference type="ARBA" id="ARBA00001946"/>
    </source>
</evidence>
<dbReference type="GO" id="GO:0008299">
    <property type="term" value="P:isoprenoid biosynthetic process"/>
    <property type="evidence" value="ECO:0007669"/>
    <property type="project" value="InterPro"/>
</dbReference>
<comment type="similarity">
    <text evidence="2 6">Belongs to the FPP/GGPP synthase family.</text>
</comment>
<proteinExistence type="inferred from homology"/>
<dbReference type="PANTHER" id="PTHR12001:SF85">
    <property type="entry name" value="SHORT CHAIN ISOPRENYL DIPHOSPHATE SYNTHASE"/>
    <property type="match status" value="1"/>
</dbReference>
<dbReference type="Gene3D" id="1.10.600.10">
    <property type="entry name" value="Farnesyl Diphosphate Synthase"/>
    <property type="match status" value="1"/>
</dbReference>
<protein>
    <submittedName>
        <fullName evidence="7">Polyprenyl synthetase family protein</fullName>
    </submittedName>
</protein>
<dbReference type="Pfam" id="PF00348">
    <property type="entry name" value="polyprenyl_synt"/>
    <property type="match status" value="1"/>
</dbReference>
<comment type="cofactor">
    <cofactor evidence="1">
        <name>Mg(2+)</name>
        <dbReference type="ChEBI" id="CHEBI:18420"/>
    </cofactor>
</comment>
<keyword evidence="5" id="KW-0460">Magnesium</keyword>
<keyword evidence="4" id="KW-0479">Metal-binding</keyword>
<dbReference type="GO" id="GO:0004659">
    <property type="term" value="F:prenyltransferase activity"/>
    <property type="evidence" value="ECO:0007669"/>
    <property type="project" value="InterPro"/>
</dbReference>
<sequence length="338" mass="37514">MYAALSDRYAEDLTAMEHLVAEEIARSPLADLPELEKLVRHQLDGEGKQLRPLLSLAVADLTGGPRARVHPVAAAVELYHRASLILDDIQDNSDFRRGERTIHTTVGVGMAFNVAGIIRSMSYHVVDRSPELRAEDKLRIHRCLDTTAIRLYIGQSIDLGWHEGWYPTYEVFPYDQMIAHKTGALFGCAAWIGACAAGGDPRLAESFGTHAGILYQLFDDFDDVFTRDGDVHSDSQDLRYQKPTAPILTLLTVLAETGNARDILRITRWLSGMHGQADEDTAWIVRLLAEHGVAERLQRRLSQMAERLLEQAHNLAAGEHIPGEVPGIELLARAVGRS</sequence>
<evidence type="ECO:0000256" key="4">
    <source>
        <dbReference type="ARBA" id="ARBA00022723"/>
    </source>
</evidence>
<gene>
    <name evidence="7" type="ORF">HTZ77_29660</name>
</gene>
<reference evidence="7 8" key="1">
    <citation type="submission" date="2020-06" db="EMBL/GenBank/DDBJ databases">
        <title>Nonomuraea sp. SMC257, a novel actinomycete isolated from soil.</title>
        <authorList>
            <person name="Chanama M."/>
        </authorList>
    </citation>
    <scope>NUCLEOTIDE SEQUENCE [LARGE SCALE GENOMIC DNA]</scope>
    <source>
        <strain evidence="7 8">SMC257</strain>
    </source>
</reference>
<dbReference type="SFLD" id="SFLDS00005">
    <property type="entry name" value="Isoprenoid_Synthase_Type_I"/>
    <property type="match status" value="1"/>
</dbReference>
<dbReference type="PROSITE" id="PS00723">
    <property type="entry name" value="POLYPRENYL_SYNTHASE_1"/>
    <property type="match status" value="1"/>
</dbReference>
<name>A0A7Y6M5R1_9ACTN</name>
<evidence type="ECO:0000256" key="6">
    <source>
        <dbReference type="RuleBase" id="RU004466"/>
    </source>
</evidence>